<sequence length="592" mass="65509">MGDKLKTFMCRVNQKKMIFLIPFVIICCFTLVYISTKKPLYQATTRAKITDSFGIEPTDNDILSKSLSTIGLLDKNNPLESLAASGYKISTSKDSISGLTEISVVGGKPKEIIKLANEIAGVYVDEINTRSRQMKDELIKKKRIEMEEYRKDLMVKLAVAKKRLEDCEKEIESTRAKEDKNKARVSSLKNKLAEIELERSALLRVYTTVHPDVVKLESEIESLKTYVNSIPTEPDGKLKVDRELKDSRQTYEALKVKWDEASLDKIEEPGVLPDESTVVLYSEKASPLSDFISRKITFLLGFVIAVVFSLFVGLISILLDASILTEDEMQAFTRVPVLGNLPYIKGQLLQRTKIRGKSNLILSYEGSPEIIEPYRHLYTRIQSNIFNGTLEGKSIIMTSFIPQEGKSITAANLALVIARSGKNVLLIDSNLAQSSVHALFGINTKIPGFTDIVSKNVTIDSAIRDVSDILLGDMNLATAIKFKGLDRLKLITAGSDVSDPSEFFRSADITSVIAELKTRFDCIVLDGPSFAASAEAATLISACDAAFIIYAAGKTSKSHLKEISINRPEAMPETARGDMPKNIKGIILNRCI</sequence>
<dbReference type="InterPro" id="IPR050445">
    <property type="entry name" value="Bact_polysacc_biosynth/exp"/>
</dbReference>
<evidence type="ECO:0000256" key="1">
    <source>
        <dbReference type="ARBA" id="ARBA00022741"/>
    </source>
</evidence>
<feature type="transmembrane region" description="Helical" evidence="4">
    <location>
        <begin position="17"/>
        <end position="36"/>
    </location>
</feature>
<evidence type="ECO:0000256" key="3">
    <source>
        <dbReference type="SAM" id="Coils"/>
    </source>
</evidence>
<dbReference type="PANTHER" id="PTHR32309:SF31">
    <property type="entry name" value="CAPSULAR EXOPOLYSACCHARIDE FAMILY"/>
    <property type="match status" value="1"/>
</dbReference>
<keyword evidence="1" id="KW-0547">Nucleotide-binding</keyword>
<evidence type="ECO:0000313" key="6">
    <source>
        <dbReference type="Proteomes" id="UP000230052"/>
    </source>
</evidence>
<reference evidence="5 6" key="1">
    <citation type="submission" date="2017-09" db="EMBL/GenBank/DDBJ databases">
        <title>Depth-based differentiation of microbial function through sediment-hosted aquifers and enrichment of novel symbionts in the deep terrestrial subsurface.</title>
        <authorList>
            <person name="Probst A.J."/>
            <person name="Ladd B."/>
            <person name="Jarett J.K."/>
            <person name="Geller-Mcgrath D.E."/>
            <person name="Sieber C.M."/>
            <person name="Emerson J.B."/>
            <person name="Anantharaman K."/>
            <person name="Thomas B.C."/>
            <person name="Malmstrom R."/>
            <person name="Stieglmeier M."/>
            <person name="Klingl A."/>
            <person name="Woyke T."/>
            <person name="Ryan C.M."/>
            <person name="Banfield J.F."/>
        </authorList>
    </citation>
    <scope>NUCLEOTIDE SEQUENCE [LARGE SCALE GENOMIC DNA]</scope>
    <source>
        <strain evidence="5">CG07_land_8_20_14_0_80_42_15</strain>
    </source>
</reference>
<dbReference type="SUPFAM" id="SSF52540">
    <property type="entry name" value="P-loop containing nucleoside triphosphate hydrolases"/>
    <property type="match status" value="1"/>
</dbReference>
<feature type="coiled-coil region" evidence="3">
    <location>
        <begin position="150"/>
        <end position="205"/>
    </location>
</feature>
<dbReference type="Gene3D" id="3.40.50.300">
    <property type="entry name" value="P-loop containing nucleotide triphosphate hydrolases"/>
    <property type="match status" value="1"/>
</dbReference>
<dbReference type="InterPro" id="IPR027417">
    <property type="entry name" value="P-loop_NTPase"/>
</dbReference>
<dbReference type="AlphaFoldDB" id="A0A2J0L0L6"/>
<keyword evidence="4" id="KW-0472">Membrane</keyword>
<keyword evidence="3" id="KW-0175">Coiled coil</keyword>
<protein>
    <submittedName>
        <fullName evidence="5">Uncharacterized protein</fullName>
    </submittedName>
</protein>
<keyword evidence="2" id="KW-0067">ATP-binding</keyword>
<organism evidence="5 6">
    <name type="scientific">Candidatus Aquitaenariimonas noxiae</name>
    <dbReference type="NCBI Taxonomy" id="1974741"/>
    <lineage>
        <taxon>Bacteria</taxon>
        <taxon>Pseudomonadati</taxon>
        <taxon>Candidatus Omnitrophota</taxon>
        <taxon>Candidatus Aquitaenariimonas</taxon>
    </lineage>
</organism>
<evidence type="ECO:0000313" key="5">
    <source>
        <dbReference type="EMBL" id="PIU42200.1"/>
    </source>
</evidence>
<accession>A0A2J0L0L6</accession>
<dbReference type="CDD" id="cd05387">
    <property type="entry name" value="BY-kinase"/>
    <property type="match status" value="1"/>
</dbReference>
<evidence type="ECO:0000256" key="4">
    <source>
        <dbReference type="SAM" id="Phobius"/>
    </source>
</evidence>
<dbReference type="Proteomes" id="UP000230052">
    <property type="component" value="Unassembled WGS sequence"/>
</dbReference>
<evidence type="ECO:0000256" key="2">
    <source>
        <dbReference type="ARBA" id="ARBA00022840"/>
    </source>
</evidence>
<keyword evidence="4" id="KW-0812">Transmembrane</keyword>
<name>A0A2J0L0L6_9BACT</name>
<proteinExistence type="predicted"/>
<comment type="caution">
    <text evidence="5">The sequence shown here is derived from an EMBL/GenBank/DDBJ whole genome shotgun (WGS) entry which is preliminary data.</text>
</comment>
<dbReference type="InterPro" id="IPR005702">
    <property type="entry name" value="Wzc-like_C"/>
</dbReference>
<keyword evidence="4" id="KW-1133">Transmembrane helix</keyword>
<dbReference type="PANTHER" id="PTHR32309">
    <property type="entry name" value="TYROSINE-PROTEIN KINASE"/>
    <property type="match status" value="1"/>
</dbReference>
<gene>
    <name evidence="5" type="ORF">COS99_01475</name>
</gene>
<dbReference type="EMBL" id="PEWV01000015">
    <property type="protein sequence ID" value="PIU42200.1"/>
    <property type="molecule type" value="Genomic_DNA"/>
</dbReference>
<feature type="transmembrane region" description="Helical" evidence="4">
    <location>
        <begin position="296"/>
        <end position="319"/>
    </location>
</feature>